<evidence type="ECO:0000256" key="7">
    <source>
        <dbReference type="ARBA" id="ARBA00047899"/>
    </source>
</evidence>
<gene>
    <name evidence="11" type="ORF">N7537_003436</name>
</gene>
<keyword evidence="12" id="KW-1185">Reference proteome</keyword>
<evidence type="ECO:0000256" key="4">
    <source>
        <dbReference type="ARBA" id="ARBA00022741"/>
    </source>
</evidence>
<dbReference type="RefSeq" id="XP_056754242.1">
    <property type="nucleotide sequence ID" value="XM_056894494.1"/>
</dbReference>
<evidence type="ECO:0000256" key="6">
    <source>
        <dbReference type="ARBA" id="ARBA00022840"/>
    </source>
</evidence>
<reference evidence="11" key="2">
    <citation type="submission" date="2023-01" db="EMBL/GenBank/DDBJ databases">
        <authorList>
            <person name="Petersen C."/>
        </authorList>
    </citation>
    <scope>NUCLEOTIDE SEQUENCE</scope>
    <source>
        <strain evidence="11">IBT 12815</strain>
    </source>
</reference>
<keyword evidence="5" id="KW-0418">Kinase</keyword>
<evidence type="ECO:0000313" key="11">
    <source>
        <dbReference type="EMBL" id="KAJ5606817.1"/>
    </source>
</evidence>
<dbReference type="SUPFAM" id="SSF56112">
    <property type="entry name" value="Protein kinase-like (PK-like)"/>
    <property type="match status" value="1"/>
</dbReference>
<evidence type="ECO:0000313" key="12">
    <source>
        <dbReference type="Proteomes" id="UP001213799"/>
    </source>
</evidence>
<dbReference type="Gene3D" id="3.30.200.20">
    <property type="entry name" value="Phosphorylase Kinase, domain 1"/>
    <property type="match status" value="1"/>
</dbReference>
<dbReference type="InterPro" id="IPR017441">
    <property type="entry name" value="Protein_kinase_ATP_BS"/>
</dbReference>
<keyword evidence="6 9" id="KW-0067">ATP-binding</keyword>
<dbReference type="Pfam" id="PF00069">
    <property type="entry name" value="Pkinase"/>
    <property type="match status" value="1"/>
</dbReference>
<comment type="catalytic activity">
    <reaction evidence="8">
        <text>L-seryl-[protein] + ATP = O-phospho-L-seryl-[protein] + ADP + H(+)</text>
        <dbReference type="Rhea" id="RHEA:17989"/>
        <dbReference type="Rhea" id="RHEA-COMP:9863"/>
        <dbReference type="Rhea" id="RHEA-COMP:11604"/>
        <dbReference type="ChEBI" id="CHEBI:15378"/>
        <dbReference type="ChEBI" id="CHEBI:29999"/>
        <dbReference type="ChEBI" id="CHEBI:30616"/>
        <dbReference type="ChEBI" id="CHEBI:83421"/>
        <dbReference type="ChEBI" id="CHEBI:456216"/>
        <dbReference type="EC" id="2.7.11.1"/>
    </reaction>
</comment>
<dbReference type="AlphaFoldDB" id="A0AAD6EAL3"/>
<evidence type="ECO:0000256" key="1">
    <source>
        <dbReference type="ARBA" id="ARBA00012513"/>
    </source>
</evidence>
<dbReference type="EMBL" id="JAQJAE010000002">
    <property type="protein sequence ID" value="KAJ5606817.1"/>
    <property type="molecule type" value="Genomic_DNA"/>
</dbReference>
<dbReference type="SMART" id="SM00220">
    <property type="entry name" value="S_TKc"/>
    <property type="match status" value="1"/>
</dbReference>
<dbReference type="PROSITE" id="PS50011">
    <property type="entry name" value="PROTEIN_KINASE_DOM"/>
    <property type="match status" value="1"/>
</dbReference>
<dbReference type="GO" id="GO:0050684">
    <property type="term" value="P:regulation of mRNA processing"/>
    <property type="evidence" value="ECO:0007669"/>
    <property type="project" value="TreeGrafter"/>
</dbReference>
<feature type="binding site" evidence="9">
    <location>
        <position position="106"/>
    </location>
    <ligand>
        <name>ATP</name>
        <dbReference type="ChEBI" id="CHEBI:30616"/>
    </ligand>
</feature>
<keyword evidence="2" id="KW-0723">Serine/threonine-protein kinase</keyword>
<reference evidence="11" key="1">
    <citation type="journal article" date="2023" name="IMA Fungus">
        <title>Comparative genomic study of the Penicillium genus elucidates a diverse pangenome and 15 lateral gene transfer events.</title>
        <authorList>
            <person name="Petersen C."/>
            <person name="Sorensen T."/>
            <person name="Nielsen M.R."/>
            <person name="Sondergaard T.E."/>
            <person name="Sorensen J.L."/>
            <person name="Fitzpatrick D.A."/>
            <person name="Frisvad J.C."/>
            <person name="Nielsen K.L."/>
        </authorList>
    </citation>
    <scope>NUCLEOTIDE SEQUENCE</scope>
    <source>
        <strain evidence="11">IBT 12815</strain>
    </source>
</reference>
<dbReference type="GO" id="GO:0000245">
    <property type="term" value="P:spliceosomal complex assembly"/>
    <property type="evidence" value="ECO:0007669"/>
    <property type="project" value="TreeGrafter"/>
</dbReference>
<dbReference type="PROSITE" id="PS00107">
    <property type="entry name" value="PROTEIN_KINASE_ATP"/>
    <property type="match status" value="1"/>
</dbReference>
<dbReference type="EC" id="2.7.11.1" evidence="1"/>
<organism evidence="11 12">
    <name type="scientific">Penicillium hordei</name>
    <dbReference type="NCBI Taxonomy" id="40994"/>
    <lineage>
        <taxon>Eukaryota</taxon>
        <taxon>Fungi</taxon>
        <taxon>Dikarya</taxon>
        <taxon>Ascomycota</taxon>
        <taxon>Pezizomycotina</taxon>
        <taxon>Eurotiomycetes</taxon>
        <taxon>Eurotiomycetidae</taxon>
        <taxon>Eurotiales</taxon>
        <taxon>Aspergillaceae</taxon>
        <taxon>Penicillium</taxon>
    </lineage>
</organism>
<comment type="catalytic activity">
    <reaction evidence="7">
        <text>L-threonyl-[protein] + ATP = O-phospho-L-threonyl-[protein] + ADP + H(+)</text>
        <dbReference type="Rhea" id="RHEA:46608"/>
        <dbReference type="Rhea" id="RHEA-COMP:11060"/>
        <dbReference type="Rhea" id="RHEA-COMP:11605"/>
        <dbReference type="ChEBI" id="CHEBI:15378"/>
        <dbReference type="ChEBI" id="CHEBI:30013"/>
        <dbReference type="ChEBI" id="CHEBI:30616"/>
        <dbReference type="ChEBI" id="CHEBI:61977"/>
        <dbReference type="ChEBI" id="CHEBI:456216"/>
        <dbReference type="EC" id="2.7.11.1"/>
    </reaction>
</comment>
<feature type="domain" description="Protein kinase" evidence="10">
    <location>
        <begin position="72"/>
        <end position="433"/>
    </location>
</feature>
<protein>
    <recommendedName>
        <fullName evidence="1">non-specific serine/threonine protein kinase</fullName>
        <ecNumber evidence="1">2.7.11.1</ecNumber>
    </recommendedName>
</protein>
<dbReference type="GO" id="GO:0005524">
    <property type="term" value="F:ATP binding"/>
    <property type="evidence" value="ECO:0007669"/>
    <property type="project" value="UniProtKB-UniRule"/>
</dbReference>
<keyword evidence="4 9" id="KW-0547">Nucleotide-binding</keyword>
<evidence type="ECO:0000256" key="3">
    <source>
        <dbReference type="ARBA" id="ARBA00022679"/>
    </source>
</evidence>
<dbReference type="GeneID" id="81584736"/>
<dbReference type="GO" id="GO:0004674">
    <property type="term" value="F:protein serine/threonine kinase activity"/>
    <property type="evidence" value="ECO:0007669"/>
    <property type="project" value="UniProtKB-KW"/>
</dbReference>
<keyword evidence="3" id="KW-0808">Transferase</keyword>
<dbReference type="InterPro" id="IPR000719">
    <property type="entry name" value="Prot_kinase_dom"/>
</dbReference>
<dbReference type="PANTHER" id="PTHR47634">
    <property type="entry name" value="PROTEIN KINASE DOMAIN-CONTAINING PROTEIN-RELATED"/>
    <property type="match status" value="1"/>
</dbReference>
<evidence type="ECO:0000256" key="9">
    <source>
        <dbReference type="PROSITE-ProRule" id="PRU10141"/>
    </source>
</evidence>
<sequence>MVISRIIPRCTVPLGRFSSLLIISKSISTYPNRSQMDQPLYISPVDAEPVHRYQQGGYHPVTLGEYLKSGRYKVLHKLGWGGYSTVWAARDQRLYKFGEGAYVAVKISIAEMDYDGETREFQTLKKLASHHPPLKHTVHMLDNFDLNGPNGSHNCLVYELLGPNIPDTIDTHFPYGRLPGKLAKIIAKQSLLGLDGLHQLNIAHGDLHTRNLAFTIPCIDNVTEGQFTEMLGKPDIGYVRRTDGKDLEPGIPEYIVRPSSYRTHSWSLALSIKIIDFGESFVHNTIPQTLHTPLPVRAPEVIFQDRIDYRVDLWSMGCMVRQLFELFVGQPPFDNFLITPTILVGQMQEMACDDLPERWHAIWETMKGDGDEPPDSTAPNLQEWLEELYFDSPQTPDLTREEIARLGQIIGSLLMFEPSARASAKQVLDDPWFDE</sequence>
<dbReference type="PANTHER" id="PTHR47634:SF9">
    <property type="entry name" value="PROTEIN KINASE DOMAIN-CONTAINING PROTEIN-RELATED"/>
    <property type="match status" value="1"/>
</dbReference>
<dbReference type="Gene3D" id="1.10.510.10">
    <property type="entry name" value="Transferase(Phosphotransferase) domain 1"/>
    <property type="match status" value="1"/>
</dbReference>
<evidence type="ECO:0000256" key="5">
    <source>
        <dbReference type="ARBA" id="ARBA00022777"/>
    </source>
</evidence>
<evidence type="ECO:0000256" key="2">
    <source>
        <dbReference type="ARBA" id="ARBA00022527"/>
    </source>
</evidence>
<name>A0AAD6EAL3_9EURO</name>
<evidence type="ECO:0000259" key="10">
    <source>
        <dbReference type="PROSITE" id="PS50011"/>
    </source>
</evidence>
<dbReference type="InterPro" id="IPR011009">
    <property type="entry name" value="Kinase-like_dom_sf"/>
</dbReference>
<dbReference type="InterPro" id="IPR051334">
    <property type="entry name" value="SRPK"/>
</dbReference>
<comment type="caution">
    <text evidence="11">The sequence shown here is derived from an EMBL/GenBank/DDBJ whole genome shotgun (WGS) entry which is preliminary data.</text>
</comment>
<evidence type="ECO:0000256" key="8">
    <source>
        <dbReference type="ARBA" id="ARBA00048679"/>
    </source>
</evidence>
<dbReference type="Proteomes" id="UP001213799">
    <property type="component" value="Unassembled WGS sequence"/>
</dbReference>
<accession>A0AAD6EAL3</accession>
<proteinExistence type="predicted"/>